<evidence type="ECO:0000256" key="2">
    <source>
        <dbReference type="ARBA" id="ARBA00011344"/>
    </source>
</evidence>
<keyword evidence="9" id="KW-1185">Reference proteome</keyword>
<dbReference type="SUPFAM" id="SSF88946">
    <property type="entry name" value="Sigma2 domain of RNA polymerase sigma factors"/>
    <property type="match status" value="1"/>
</dbReference>
<dbReference type="Pfam" id="PF08281">
    <property type="entry name" value="Sigma70_r4_2"/>
    <property type="match status" value="1"/>
</dbReference>
<dbReference type="PANTHER" id="PTHR30173">
    <property type="entry name" value="SIGMA 19 FACTOR"/>
    <property type="match status" value="1"/>
</dbReference>
<evidence type="ECO:0000313" key="9">
    <source>
        <dbReference type="Proteomes" id="UP001501094"/>
    </source>
</evidence>
<dbReference type="InterPro" id="IPR032710">
    <property type="entry name" value="NTF2-like_dom_sf"/>
</dbReference>
<dbReference type="EMBL" id="BAAANL010000002">
    <property type="protein sequence ID" value="GAA1856800.1"/>
    <property type="molecule type" value="Genomic_DNA"/>
</dbReference>
<dbReference type="Pfam" id="PF04542">
    <property type="entry name" value="Sigma70_r2"/>
    <property type="match status" value="1"/>
</dbReference>
<feature type="domain" description="RNA polymerase sigma factor 70 region 4 type 2" evidence="7">
    <location>
        <begin position="140"/>
        <end position="190"/>
    </location>
</feature>
<dbReference type="NCBIfam" id="TIGR02937">
    <property type="entry name" value="sigma70-ECF"/>
    <property type="match status" value="1"/>
</dbReference>
<proteinExistence type="inferred from homology"/>
<dbReference type="InterPro" id="IPR052704">
    <property type="entry name" value="ECF_Sigma-70_Domain"/>
</dbReference>
<dbReference type="Gene3D" id="1.10.10.10">
    <property type="entry name" value="Winged helix-like DNA-binding domain superfamily/Winged helix DNA-binding domain"/>
    <property type="match status" value="1"/>
</dbReference>
<dbReference type="Gene3D" id="3.10.450.50">
    <property type="match status" value="1"/>
</dbReference>
<dbReference type="SUPFAM" id="SSF54427">
    <property type="entry name" value="NTF2-like"/>
    <property type="match status" value="1"/>
</dbReference>
<dbReference type="InterPro" id="IPR014284">
    <property type="entry name" value="RNA_pol_sigma-70_dom"/>
</dbReference>
<organism evidence="8 9">
    <name type="scientific">Myceligenerans crystallogenes</name>
    <dbReference type="NCBI Taxonomy" id="316335"/>
    <lineage>
        <taxon>Bacteria</taxon>
        <taxon>Bacillati</taxon>
        <taxon>Actinomycetota</taxon>
        <taxon>Actinomycetes</taxon>
        <taxon>Micrococcales</taxon>
        <taxon>Promicromonosporaceae</taxon>
        <taxon>Myceligenerans</taxon>
    </lineage>
</organism>
<evidence type="ECO:0000256" key="5">
    <source>
        <dbReference type="ARBA" id="ARBA00023163"/>
    </source>
</evidence>
<evidence type="ECO:0000313" key="8">
    <source>
        <dbReference type="EMBL" id="GAA1856800.1"/>
    </source>
</evidence>
<sequence>MNDHGPPAGTPAGTTTDAARDELLGRLRPLSFAVAYRMLGSVTEAEDVVQEALWKVSRQTQEPEGLRNPEGFVTTVTTRLAINVLRSARARRETYVGPWLPEPLVSGPAGRPGPVAVAHATAPPDAAAHAELADELSTAFLVVLETLSPTERAAFLLHDVLGYPHGEAAEIIGTSVTSARQLASRARRRITERRSAALERTPARQERDDARRLVERFLAAVEHGDVDEFVDLLAEDVVFTGDGGGNVPRGLAFTRPFGGREHVARAIGGYTQHGEQSLVRLVGAEVGGAPGLLVMAGDEIGGGLFAAMSVDVAADDTGRLRITALHSVVNPEKLGHLGPLADLGRLAAAVHELRGHRRGR</sequence>
<keyword evidence="3" id="KW-0805">Transcription regulation</keyword>
<gene>
    <name evidence="8" type="ORF">GCM10009751_12580</name>
</gene>
<dbReference type="Gene3D" id="1.10.1740.10">
    <property type="match status" value="1"/>
</dbReference>
<keyword evidence="5" id="KW-0804">Transcription</keyword>
<protein>
    <submittedName>
        <fullName evidence="8">Sigma-70 family RNA polymerase sigma factor</fullName>
    </submittedName>
</protein>
<evidence type="ECO:0000256" key="3">
    <source>
        <dbReference type="ARBA" id="ARBA00023015"/>
    </source>
</evidence>
<feature type="domain" description="RNA polymerase sigma-70 region 2" evidence="6">
    <location>
        <begin position="25"/>
        <end position="89"/>
    </location>
</feature>
<comment type="similarity">
    <text evidence="1">Belongs to the sigma-70 factor family. ECF subfamily.</text>
</comment>
<dbReference type="RefSeq" id="WP_344100687.1">
    <property type="nucleotide sequence ID" value="NZ_BAAANL010000002.1"/>
</dbReference>
<dbReference type="PANTHER" id="PTHR30173:SF36">
    <property type="entry name" value="ECF RNA POLYMERASE SIGMA FACTOR SIGJ"/>
    <property type="match status" value="1"/>
</dbReference>
<evidence type="ECO:0000256" key="4">
    <source>
        <dbReference type="ARBA" id="ARBA00023082"/>
    </source>
</evidence>
<dbReference type="InterPro" id="IPR013249">
    <property type="entry name" value="RNA_pol_sigma70_r4_t2"/>
</dbReference>
<dbReference type="InterPro" id="IPR036388">
    <property type="entry name" value="WH-like_DNA-bd_sf"/>
</dbReference>
<dbReference type="SUPFAM" id="SSF88659">
    <property type="entry name" value="Sigma3 and sigma4 domains of RNA polymerase sigma factors"/>
    <property type="match status" value="1"/>
</dbReference>
<keyword evidence="4" id="KW-0731">Sigma factor</keyword>
<dbReference type="InterPro" id="IPR013324">
    <property type="entry name" value="RNA_pol_sigma_r3/r4-like"/>
</dbReference>
<comment type="caution">
    <text evidence="8">The sequence shown here is derived from an EMBL/GenBank/DDBJ whole genome shotgun (WGS) entry which is preliminary data.</text>
</comment>
<evidence type="ECO:0000259" key="6">
    <source>
        <dbReference type="Pfam" id="PF04542"/>
    </source>
</evidence>
<comment type="subunit">
    <text evidence="2">Interacts transiently with the RNA polymerase catalytic core formed by RpoA, RpoB, RpoC and RpoZ (2 alpha, 1 beta, 1 beta' and 1 omega subunit) to form the RNA polymerase holoenzyme that can initiate transcription.</text>
</comment>
<evidence type="ECO:0000259" key="7">
    <source>
        <dbReference type="Pfam" id="PF08281"/>
    </source>
</evidence>
<reference evidence="8 9" key="1">
    <citation type="journal article" date="2019" name="Int. J. Syst. Evol. Microbiol.">
        <title>The Global Catalogue of Microorganisms (GCM) 10K type strain sequencing project: providing services to taxonomists for standard genome sequencing and annotation.</title>
        <authorList>
            <consortium name="The Broad Institute Genomics Platform"/>
            <consortium name="The Broad Institute Genome Sequencing Center for Infectious Disease"/>
            <person name="Wu L."/>
            <person name="Ma J."/>
        </authorList>
    </citation>
    <scope>NUCLEOTIDE SEQUENCE [LARGE SCALE GENOMIC DNA]</scope>
    <source>
        <strain evidence="8 9">JCM 14326</strain>
    </source>
</reference>
<evidence type="ECO:0000256" key="1">
    <source>
        <dbReference type="ARBA" id="ARBA00010641"/>
    </source>
</evidence>
<dbReference type="InterPro" id="IPR013325">
    <property type="entry name" value="RNA_pol_sigma_r2"/>
</dbReference>
<dbReference type="Proteomes" id="UP001501094">
    <property type="component" value="Unassembled WGS sequence"/>
</dbReference>
<accession>A0ABN2N7W8</accession>
<name>A0ABN2N7W8_9MICO</name>
<dbReference type="InterPro" id="IPR007627">
    <property type="entry name" value="RNA_pol_sigma70_r2"/>
</dbReference>